<dbReference type="Proteomes" id="UP000184212">
    <property type="component" value="Unassembled WGS sequence"/>
</dbReference>
<keyword evidence="10" id="KW-1185">Reference proteome</keyword>
<name>A0A1M5LW65_9BACT</name>
<dbReference type="InterPro" id="IPR003738">
    <property type="entry name" value="SRAP"/>
</dbReference>
<evidence type="ECO:0000256" key="3">
    <source>
        <dbReference type="ARBA" id="ARBA00022763"/>
    </source>
</evidence>
<dbReference type="GO" id="GO:0003697">
    <property type="term" value="F:single-stranded DNA binding"/>
    <property type="evidence" value="ECO:0007669"/>
    <property type="project" value="InterPro"/>
</dbReference>
<keyword evidence="2 8" id="KW-0645">Protease</keyword>
<dbReference type="GO" id="GO:0106300">
    <property type="term" value="P:protein-DNA covalent cross-linking repair"/>
    <property type="evidence" value="ECO:0007669"/>
    <property type="project" value="InterPro"/>
</dbReference>
<dbReference type="GO" id="GO:0008233">
    <property type="term" value="F:peptidase activity"/>
    <property type="evidence" value="ECO:0007669"/>
    <property type="project" value="UniProtKB-KW"/>
</dbReference>
<organism evidence="9 10">
    <name type="scientific">Chryseolinea serpens</name>
    <dbReference type="NCBI Taxonomy" id="947013"/>
    <lineage>
        <taxon>Bacteria</taxon>
        <taxon>Pseudomonadati</taxon>
        <taxon>Bacteroidota</taxon>
        <taxon>Cytophagia</taxon>
        <taxon>Cytophagales</taxon>
        <taxon>Fulvivirgaceae</taxon>
        <taxon>Chryseolinea</taxon>
    </lineage>
</organism>
<accession>A0A1M5LW65</accession>
<keyword evidence="4 8" id="KW-0378">Hydrolase</keyword>
<evidence type="ECO:0000256" key="7">
    <source>
        <dbReference type="ARBA" id="ARBA00023239"/>
    </source>
</evidence>
<dbReference type="EC" id="3.4.-.-" evidence="8"/>
<dbReference type="PANTHER" id="PTHR13604">
    <property type="entry name" value="DC12-RELATED"/>
    <property type="match status" value="1"/>
</dbReference>
<evidence type="ECO:0000256" key="5">
    <source>
        <dbReference type="ARBA" id="ARBA00023124"/>
    </source>
</evidence>
<dbReference type="InterPro" id="IPR036590">
    <property type="entry name" value="SRAP-like"/>
</dbReference>
<evidence type="ECO:0000313" key="10">
    <source>
        <dbReference type="Proteomes" id="UP000184212"/>
    </source>
</evidence>
<proteinExistence type="inferred from homology"/>
<keyword evidence="5" id="KW-0190">Covalent protein-DNA linkage</keyword>
<dbReference type="Gene3D" id="3.90.1680.10">
    <property type="entry name" value="SOS response associated peptidase-like"/>
    <property type="match status" value="1"/>
</dbReference>
<dbReference type="PANTHER" id="PTHR13604:SF0">
    <property type="entry name" value="ABASIC SITE PROCESSING PROTEIN HMCES"/>
    <property type="match status" value="1"/>
</dbReference>
<dbReference type="GO" id="GO:0016829">
    <property type="term" value="F:lyase activity"/>
    <property type="evidence" value="ECO:0007669"/>
    <property type="project" value="UniProtKB-KW"/>
</dbReference>
<keyword evidence="3" id="KW-0227">DNA damage</keyword>
<dbReference type="SUPFAM" id="SSF143081">
    <property type="entry name" value="BB1717-like"/>
    <property type="match status" value="1"/>
</dbReference>
<keyword evidence="7" id="KW-0456">Lyase</keyword>
<evidence type="ECO:0000256" key="8">
    <source>
        <dbReference type="RuleBase" id="RU364100"/>
    </source>
</evidence>
<gene>
    <name evidence="9" type="ORF">SAMN04488109_1428</name>
</gene>
<evidence type="ECO:0000256" key="6">
    <source>
        <dbReference type="ARBA" id="ARBA00023125"/>
    </source>
</evidence>
<comment type="similarity">
    <text evidence="1 8">Belongs to the SOS response-associated peptidase family.</text>
</comment>
<evidence type="ECO:0000256" key="1">
    <source>
        <dbReference type="ARBA" id="ARBA00008136"/>
    </source>
</evidence>
<dbReference type="RefSeq" id="WP_073132274.1">
    <property type="nucleotide sequence ID" value="NZ_FQWQ01000001.1"/>
</dbReference>
<dbReference type="STRING" id="947013.SAMN04488109_1428"/>
<protein>
    <recommendedName>
        <fullName evidence="8">Abasic site processing protein</fullName>
        <ecNumber evidence="8">3.4.-.-</ecNumber>
    </recommendedName>
</protein>
<sequence length="232" mass="26090">MIERYSLTASAEQIKERFLAEALAAIDPRYNAAPTQLLPVITHAAPQGISTFYWGTSPEWAKNKTPGEKIINLRAETITEKPAQKKAMMKTRCLIPADSFYAWKKVGKKTAIPYRFTTLDQELFAFAGVWEEFEDTDGHEFHTFSMITTTANEMVATVQDRMPALLTVAAEKIWLNPESTEEELLAVLVPYPADKTNYYPVSPRINDINTNVPSLILPTPPSDQFGNLTLFD</sequence>
<evidence type="ECO:0000256" key="2">
    <source>
        <dbReference type="ARBA" id="ARBA00022670"/>
    </source>
</evidence>
<dbReference type="Pfam" id="PF02586">
    <property type="entry name" value="SRAP"/>
    <property type="match status" value="1"/>
</dbReference>
<evidence type="ECO:0000313" key="9">
    <source>
        <dbReference type="EMBL" id="SHG69246.1"/>
    </source>
</evidence>
<dbReference type="EMBL" id="FQWQ01000001">
    <property type="protein sequence ID" value="SHG69246.1"/>
    <property type="molecule type" value="Genomic_DNA"/>
</dbReference>
<dbReference type="GO" id="GO:0006508">
    <property type="term" value="P:proteolysis"/>
    <property type="evidence" value="ECO:0007669"/>
    <property type="project" value="UniProtKB-KW"/>
</dbReference>
<evidence type="ECO:0000256" key="4">
    <source>
        <dbReference type="ARBA" id="ARBA00022801"/>
    </source>
</evidence>
<reference evidence="9 10" key="1">
    <citation type="submission" date="2016-11" db="EMBL/GenBank/DDBJ databases">
        <authorList>
            <person name="Jaros S."/>
            <person name="Januszkiewicz K."/>
            <person name="Wedrychowicz H."/>
        </authorList>
    </citation>
    <scope>NUCLEOTIDE SEQUENCE [LARGE SCALE GENOMIC DNA]</scope>
    <source>
        <strain evidence="9 10">DSM 24574</strain>
    </source>
</reference>
<dbReference type="AlphaFoldDB" id="A0A1M5LW65"/>
<dbReference type="OrthoDB" id="9782620at2"/>
<keyword evidence="6" id="KW-0238">DNA-binding</keyword>